<dbReference type="EMBL" id="JAVHNR010000003">
    <property type="protein sequence ID" value="KAK6348635.1"/>
    <property type="molecule type" value="Genomic_DNA"/>
</dbReference>
<dbReference type="AlphaFoldDB" id="A0AAN8N336"/>
<organism evidence="1 2">
    <name type="scientific">Orbilia javanica</name>
    <dbReference type="NCBI Taxonomy" id="47235"/>
    <lineage>
        <taxon>Eukaryota</taxon>
        <taxon>Fungi</taxon>
        <taxon>Dikarya</taxon>
        <taxon>Ascomycota</taxon>
        <taxon>Pezizomycotina</taxon>
        <taxon>Orbiliomycetes</taxon>
        <taxon>Orbiliales</taxon>
        <taxon>Orbiliaceae</taxon>
        <taxon>Orbilia</taxon>
    </lineage>
</organism>
<proteinExistence type="predicted"/>
<sequence length="308" mass="35607">MGFLPVSEFQAWLNEPPNPQYLTEITDALDILTTKYFPPDPDYKPGSLPQNLQNILADVNESLASIETANRDYIPNPDVDTRPVQDTIKNIPSPPIKQKEKQTISTKTISNRILKDINTPFTHREDMWNDRPLEKAALTPNHPSVFSALQEFCDYLRTNVDYHNNTTLGVWIYSGYIMPRPKTDVAWYYLDARAPLSQLFGRFYTILSDIYREIERLPGFMYWSLDDPVSKAASLEVLEPLRVYVKRIEQAVYLIYWNLMTMRIDPEKESLLDNMAYNPGLNGKKPRRWPYNVDPRNMGGAGVGGRRR</sequence>
<evidence type="ECO:0000313" key="2">
    <source>
        <dbReference type="Proteomes" id="UP001313282"/>
    </source>
</evidence>
<keyword evidence="2" id="KW-1185">Reference proteome</keyword>
<evidence type="ECO:0000313" key="1">
    <source>
        <dbReference type="EMBL" id="KAK6348635.1"/>
    </source>
</evidence>
<accession>A0AAN8N336</accession>
<dbReference type="Proteomes" id="UP001313282">
    <property type="component" value="Unassembled WGS sequence"/>
</dbReference>
<comment type="caution">
    <text evidence="1">The sequence shown here is derived from an EMBL/GenBank/DDBJ whole genome shotgun (WGS) entry which is preliminary data.</text>
</comment>
<protein>
    <submittedName>
        <fullName evidence="1">Uncharacterized protein</fullName>
    </submittedName>
</protein>
<reference evidence="1 2" key="1">
    <citation type="submission" date="2019-10" db="EMBL/GenBank/DDBJ databases">
        <authorList>
            <person name="Palmer J.M."/>
        </authorList>
    </citation>
    <scope>NUCLEOTIDE SEQUENCE [LARGE SCALE GENOMIC DNA]</scope>
    <source>
        <strain evidence="1 2">TWF718</strain>
    </source>
</reference>
<name>A0AAN8N336_9PEZI</name>
<gene>
    <name evidence="1" type="ORF">TWF718_006422</name>
</gene>